<dbReference type="SUPFAM" id="SSF54616">
    <property type="entry name" value="DNA-binding domain of Mlu1-box binding protein MBP1"/>
    <property type="match status" value="1"/>
</dbReference>
<dbReference type="InterPro" id="IPR036887">
    <property type="entry name" value="HTH_APSES_sf"/>
</dbReference>
<sequence length="89" mass="10033">MQYGVVVIYQCNSDPQSHRGWQRVLNKNPGKHEIVQGAYGKYQGMWIPLERGRDITMQYGVIALLKPLFDFRASNECFNASSSYGACSG</sequence>
<dbReference type="Proteomes" id="UP000799118">
    <property type="component" value="Unassembled WGS sequence"/>
</dbReference>
<evidence type="ECO:0000256" key="2">
    <source>
        <dbReference type="ARBA" id="ARBA00023043"/>
    </source>
</evidence>
<dbReference type="GO" id="GO:0003677">
    <property type="term" value="F:DNA binding"/>
    <property type="evidence" value="ECO:0007669"/>
    <property type="project" value="InterPro"/>
</dbReference>
<evidence type="ECO:0000313" key="4">
    <source>
        <dbReference type="EMBL" id="KAE9388106.1"/>
    </source>
</evidence>
<dbReference type="PANTHER" id="PTHR43828:SF3">
    <property type="entry name" value="CHROMO DOMAIN-CONTAINING PROTEIN"/>
    <property type="match status" value="1"/>
</dbReference>
<evidence type="ECO:0000256" key="1">
    <source>
        <dbReference type="ARBA" id="ARBA00022737"/>
    </source>
</evidence>
<dbReference type="EMBL" id="ML769761">
    <property type="protein sequence ID" value="KAE9388106.1"/>
    <property type="molecule type" value="Genomic_DNA"/>
</dbReference>
<accession>A0A6A4GRP0</accession>
<dbReference type="InterPro" id="IPR003163">
    <property type="entry name" value="Tscrpt_reg_HTH_APSES-type"/>
</dbReference>
<dbReference type="GO" id="GO:0000981">
    <property type="term" value="F:DNA-binding transcription factor activity, RNA polymerase II-specific"/>
    <property type="evidence" value="ECO:0007669"/>
    <property type="project" value="UniProtKB-ARBA"/>
</dbReference>
<dbReference type="OrthoDB" id="6718656at2759"/>
<dbReference type="GO" id="GO:0033309">
    <property type="term" value="C:SBF transcription complex"/>
    <property type="evidence" value="ECO:0007669"/>
    <property type="project" value="TreeGrafter"/>
</dbReference>
<dbReference type="PANTHER" id="PTHR43828">
    <property type="entry name" value="ASPARAGINASE"/>
    <property type="match status" value="1"/>
</dbReference>
<name>A0A6A4GRP0_9AGAR</name>
<evidence type="ECO:0000313" key="5">
    <source>
        <dbReference type="Proteomes" id="UP000799118"/>
    </source>
</evidence>
<evidence type="ECO:0000259" key="3">
    <source>
        <dbReference type="PROSITE" id="PS51299"/>
    </source>
</evidence>
<protein>
    <recommendedName>
        <fullName evidence="3">HTH APSES-type domain-containing protein</fullName>
    </recommendedName>
</protein>
<gene>
    <name evidence="4" type="ORF">BT96DRAFT_836751</name>
</gene>
<keyword evidence="1" id="KW-0677">Repeat</keyword>
<keyword evidence="2" id="KW-0040">ANK repeat</keyword>
<organism evidence="4 5">
    <name type="scientific">Gymnopus androsaceus JB14</name>
    <dbReference type="NCBI Taxonomy" id="1447944"/>
    <lineage>
        <taxon>Eukaryota</taxon>
        <taxon>Fungi</taxon>
        <taxon>Dikarya</taxon>
        <taxon>Basidiomycota</taxon>
        <taxon>Agaricomycotina</taxon>
        <taxon>Agaricomycetes</taxon>
        <taxon>Agaricomycetidae</taxon>
        <taxon>Agaricales</taxon>
        <taxon>Marasmiineae</taxon>
        <taxon>Omphalotaceae</taxon>
        <taxon>Gymnopus</taxon>
    </lineage>
</organism>
<dbReference type="AlphaFoldDB" id="A0A6A4GRP0"/>
<dbReference type="Gene3D" id="3.10.260.10">
    <property type="entry name" value="Transcription regulator HTH, APSES-type DNA-binding domain"/>
    <property type="match status" value="1"/>
</dbReference>
<proteinExistence type="predicted"/>
<dbReference type="PROSITE" id="PS51299">
    <property type="entry name" value="HTH_APSES"/>
    <property type="match status" value="1"/>
</dbReference>
<reference evidence="4" key="1">
    <citation type="journal article" date="2019" name="Environ. Microbiol.">
        <title>Fungal ecological strategies reflected in gene transcription - a case study of two litter decomposers.</title>
        <authorList>
            <person name="Barbi F."/>
            <person name="Kohler A."/>
            <person name="Barry K."/>
            <person name="Baskaran P."/>
            <person name="Daum C."/>
            <person name="Fauchery L."/>
            <person name="Ihrmark K."/>
            <person name="Kuo A."/>
            <person name="LaButti K."/>
            <person name="Lipzen A."/>
            <person name="Morin E."/>
            <person name="Grigoriev I.V."/>
            <person name="Henrissat B."/>
            <person name="Lindahl B."/>
            <person name="Martin F."/>
        </authorList>
    </citation>
    <scope>NUCLEOTIDE SEQUENCE</scope>
    <source>
        <strain evidence="4">JB14</strain>
    </source>
</reference>
<dbReference type="InterPro" id="IPR051642">
    <property type="entry name" value="SWI6-like"/>
</dbReference>
<keyword evidence="5" id="KW-1185">Reference proteome</keyword>
<dbReference type="GO" id="GO:0030907">
    <property type="term" value="C:MBF transcription complex"/>
    <property type="evidence" value="ECO:0007669"/>
    <property type="project" value="TreeGrafter"/>
</dbReference>
<feature type="domain" description="HTH APSES-type" evidence="3">
    <location>
        <begin position="1"/>
        <end position="80"/>
    </location>
</feature>